<dbReference type="PANTHER" id="PTHR30469:SF38">
    <property type="entry name" value="HLYD FAMILY SECRETION PROTEIN"/>
    <property type="match status" value="1"/>
</dbReference>
<protein>
    <submittedName>
        <fullName evidence="6">Multidrug resistance protein MdtA</fullName>
    </submittedName>
</protein>
<feature type="chain" id="PRO_5021842914" evidence="3">
    <location>
        <begin position="34"/>
        <end position="456"/>
    </location>
</feature>
<keyword evidence="2" id="KW-0175">Coiled coil</keyword>
<dbReference type="PROSITE" id="PS51257">
    <property type="entry name" value="PROKAR_LIPOPROTEIN"/>
    <property type="match status" value="1"/>
</dbReference>
<feature type="domain" description="CusB-like beta-barrel" evidence="5">
    <location>
        <begin position="310"/>
        <end position="371"/>
    </location>
</feature>
<dbReference type="Gene3D" id="2.40.50.100">
    <property type="match status" value="1"/>
</dbReference>
<dbReference type="Gene3D" id="1.10.287.470">
    <property type="entry name" value="Helix hairpin bin"/>
    <property type="match status" value="1"/>
</dbReference>
<dbReference type="InterPro" id="IPR006143">
    <property type="entry name" value="RND_pump_MFP"/>
</dbReference>
<keyword evidence="7" id="KW-1185">Reference proteome</keyword>
<dbReference type="AlphaFoldDB" id="A0A518D3B5"/>
<sequence precursor="true">MSRPRSTRAAAPSPWAAARALLLSSALVSSCLAAGLLGSCSGGGPGGGGPSDGGGGGGEQGVRAVERTKVVVEQVVRRDLNEELETTAVLEADRQVTVVARQSGQVIEVLAEEGDTVQAGQILALLDDRSERMTLRNAEISVAEAKQALASNEIAIKEAQTSIETAKSQLAQTERDLARDEELFKTGEGSVAAVSAKVLEQSRLARDQAAQDLAQRKLALERAILDRDSGTTAVSRAEVTRDEASLALERMAISAPFDGVVASRTVRLGQNLSAGEEAFVVADPLDLRVVFYRPQRELGMFAARPEGTLTLTARSEALPGVEFSGRVIRIAPNIDAESGSFRLTAAMDRVPVDDGPERLLPGMLLRLRIVTDRRENVLAVKKRAVVREGDQAFVFAVEPDGERFVARRRLVREGFSDATHVQIEALDEPALTDTTRVVLIGARDLTDGDPLEVEER</sequence>
<dbReference type="Gene3D" id="2.40.30.170">
    <property type="match status" value="1"/>
</dbReference>
<dbReference type="PANTHER" id="PTHR30469">
    <property type="entry name" value="MULTIDRUG RESISTANCE PROTEIN MDTA"/>
    <property type="match status" value="1"/>
</dbReference>
<evidence type="ECO:0000313" key="7">
    <source>
        <dbReference type="Proteomes" id="UP000319342"/>
    </source>
</evidence>
<evidence type="ECO:0000259" key="4">
    <source>
        <dbReference type="Pfam" id="PF25917"/>
    </source>
</evidence>
<proteinExistence type="inferred from homology"/>
<keyword evidence="3" id="KW-0732">Signal</keyword>
<evidence type="ECO:0000256" key="2">
    <source>
        <dbReference type="SAM" id="Coils"/>
    </source>
</evidence>
<feature type="coiled-coil region" evidence="2">
    <location>
        <begin position="156"/>
        <end position="183"/>
    </location>
</feature>
<dbReference type="Proteomes" id="UP000319342">
    <property type="component" value="Chromosome"/>
</dbReference>
<evidence type="ECO:0000256" key="3">
    <source>
        <dbReference type="SAM" id="SignalP"/>
    </source>
</evidence>
<feature type="signal peptide" evidence="3">
    <location>
        <begin position="1"/>
        <end position="33"/>
    </location>
</feature>
<dbReference type="OrthoDB" id="263506at2"/>
<evidence type="ECO:0000256" key="1">
    <source>
        <dbReference type="ARBA" id="ARBA00009477"/>
    </source>
</evidence>
<dbReference type="Pfam" id="PF25954">
    <property type="entry name" value="Beta-barrel_RND_2"/>
    <property type="match status" value="1"/>
</dbReference>
<evidence type="ECO:0000259" key="5">
    <source>
        <dbReference type="Pfam" id="PF25954"/>
    </source>
</evidence>
<gene>
    <name evidence="6" type="primary">mdtA_3</name>
    <name evidence="6" type="ORF">Pla163_31190</name>
</gene>
<dbReference type="RefSeq" id="WP_145190341.1">
    <property type="nucleotide sequence ID" value="NZ_CP036290.1"/>
</dbReference>
<dbReference type="Gene3D" id="2.40.420.20">
    <property type="match status" value="1"/>
</dbReference>
<evidence type="ECO:0000313" key="6">
    <source>
        <dbReference type="EMBL" id="QDU85972.1"/>
    </source>
</evidence>
<feature type="domain" description="Multidrug resistance protein MdtA-like barrel-sandwich hybrid" evidence="4">
    <location>
        <begin position="94"/>
        <end position="281"/>
    </location>
</feature>
<dbReference type="Pfam" id="PF25917">
    <property type="entry name" value="BSH_RND"/>
    <property type="match status" value="1"/>
</dbReference>
<dbReference type="InterPro" id="IPR058625">
    <property type="entry name" value="MdtA-like_BSH"/>
</dbReference>
<dbReference type="InterPro" id="IPR058792">
    <property type="entry name" value="Beta-barrel_RND_2"/>
</dbReference>
<reference evidence="6 7" key="1">
    <citation type="submission" date="2019-02" db="EMBL/GenBank/DDBJ databases">
        <title>Deep-cultivation of Planctomycetes and their phenomic and genomic characterization uncovers novel biology.</title>
        <authorList>
            <person name="Wiegand S."/>
            <person name="Jogler M."/>
            <person name="Boedeker C."/>
            <person name="Pinto D."/>
            <person name="Vollmers J."/>
            <person name="Rivas-Marin E."/>
            <person name="Kohn T."/>
            <person name="Peeters S.H."/>
            <person name="Heuer A."/>
            <person name="Rast P."/>
            <person name="Oberbeckmann S."/>
            <person name="Bunk B."/>
            <person name="Jeske O."/>
            <person name="Meyerdierks A."/>
            <person name="Storesund J.E."/>
            <person name="Kallscheuer N."/>
            <person name="Luecker S."/>
            <person name="Lage O.M."/>
            <person name="Pohl T."/>
            <person name="Merkel B.J."/>
            <person name="Hornburger P."/>
            <person name="Mueller R.-W."/>
            <person name="Bruemmer F."/>
            <person name="Labrenz M."/>
            <person name="Spormann A.M."/>
            <person name="Op den Camp H."/>
            <person name="Overmann J."/>
            <person name="Amann R."/>
            <person name="Jetten M.S.M."/>
            <person name="Mascher T."/>
            <person name="Medema M.H."/>
            <person name="Devos D.P."/>
            <person name="Kaster A.-K."/>
            <person name="Ovreas L."/>
            <person name="Rohde M."/>
            <person name="Galperin M.Y."/>
            <person name="Jogler C."/>
        </authorList>
    </citation>
    <scope>NUCLEOTIDE SEQUENCE [LARGE SCALE GENOMIC DNA]</scope>
    <source>
        <strain evidence="6 7">Pla163</strain>
    </source>
</reference>
<comment type="similarity">
    <text evidence="1">Belongs to the membrane fusion protein (MFP) (TC 8.A.1) family.</text>
</comment>
<accession>A0A518D3B5</accession>
<dbReference type="GO" id="GO:1990281">
    <property type="term" value="C:efflux pump complex"/>
    <property type="evidence" value="ECO:0007669"/>
    <property type="project" value="TreeGrafter"/>
</dbReference>
<organism evidence="6 7">
    <name type="scientific">Rohdeia mirabilis</name>
    <dbReference type="NCBI Taxonomy" id="2528008"/>
    <lineage>
        <taxon>Bacteria</taxon>
        <taxon>Pseudomonadati</taxon>
        <taxon>Planctomycetota</taxon>
        <taxon>Planctomycetia</taxon>
        <taxon>Planctomycetia incertae sedis</taxon>
        <taxon>Rohdeia</taxon>
    </lineage>
</organism>
<dbReference type="NCBIfam" id="TIGR01730">
    <property type="entry name" value="RND_mfp"/>
    <property type="match status" value="1"/>
</dbReference>
<dbReference type="SUPFAM" id="SSF111369">
    <property type="entry name" value="HlyD-like secretion proteins"/>
    <property type="match status" value="2"/>
</dbReference>
<name>A0A518D3B5_9BACT</name>
<dbReference type="EMBL" id="CP036290">
    <property type="protein sequence ID" value="QDU85972.1"/>
    <property type="molecule type" value="Genomic_DNA"/>
</dbReference>
<dbReference type="GO" id="GO:0015562">
    <property type="term" value="F:efflux transmembrane transporter activity"/>
    <property type="evidence" value="ECO:0007669"/>
    <property type="project" value="TreeGrafter"/>
</dbReference>